<accession>A0ABS4XCP4</accession>
<reference evidence="2 3" key="1">
    <citation type="submission" date="2021-03" db="EMBL/GenBank/DDBJ databases">
        <title>Sequencing the genomes of 1000 actinobacteria strains.</title>
        <authorList>
            <person name="Klenk H.-P."/>
        </authorList>
    </citation>
    <scope>NUCLEOTIDE SEQUENCE [LARGE SCALE GENOMIC DNA]</scope>
    <source>
        <strain evidence="2 3">DSM 15797</strain>
    </source>
</reference>
<dbReference type="EMBL" id="JAGIOF010000001">
    <property type="protein sequence ID" value="MBP2386248.1"/>
    <property type="molecule type" value="Genomic_DNA"/>
</dbReference>
<evidence type="ECO:0000313" key="3">
    <source>
        <dbReference type="Proteomes" id="UP001296993"/>
    </source>
</evidence>
<evidence type="ECO:0000313" key="2">
    <source>
        <dbReference type="EMBL" id="MBP2386248.1"/>
    </source>
</evidence>
<sequence>MSTNDFNTPDPFVEDAGRVPRAPEFELPASNVPPHTTDPVASAPLSPRTDSPLVSPESPGATKAGDIADEARDLAHEGQDAARHVGDTARREAEHIVEDVKEEASHLFEELSTDVRAQAAIQQEKIAANLRDISQELRGMLNASPSHGSASSLVDQAAHHSGKIADWLEARDPGDLIQEVKGFARKRPGAFLGLALGAGLLAGRITRNAGGKPEDAAKPTPPRAAVPSPAGIARETTPMPPTYDDTLGSGAPGGSGTDPRIAYPPPAGSRTDQGYLGS</sequence>
<dbReference type="RefSeq" id="WP_209997180.1">
    <property type="nucleotide sequence ID" value="NZ_BAAAJY010000023.1"/>
</dbReference>
<dbReference type="Proteomes" id="UP001296993">
    <property type="component" value="Unassembled WGS sequence"/>
</dbReference>
<feature type="compositionally biased region" description="Basic and acidic residues" evidence="1">
    <location>
        <begin position="15"/>
        <end position="24"/>
    </location>
</feature>
<comment type="caution">
    <text evidence="2">The sequence shown here is derived from an EMBL/GenBank/DDBJ whole genome shotgun (WGS) entry which is preliminary data.</text>
</comment>
<protein>
    <submittedName>
        <fullName evidence="2">Vacuolar-type H+-ATPase subunit H</fullName>
    </submittedName>
</protein>
<proteinExistence type="predicted"/>
<keyword evidence="3" id="KW-1185">Reference proteome</keyword>
<feature type="region of interest" description="Disordered" evidence="1">
    <location>
        <begin position="207"/>
        <end position="278"/>
    </location>
</feature>
<name>A0ABS4XCP4_9MICC</name>
<gene>
    <name evidence="2" type="ORF">JOF47_001759</name>
</gene>
<evidence type="ECO:0000256" key="1">
    <source>
        <dbReference type="SAM" id="MobiDB-lite"/>
    </source>
</evidence>
<feature type="region of interest" description="Disordered" evidence="1">
    <location>
        <begin position="1"/>
        <end position="89"/>
    </location>
</feature>
<feature type="compositionally biased region" description="Basic and acidic residues" evidence="1">
    <location>
        <begin position="69"/>
        <end position="89"/>
    </location>
</feature>
<organism evidence="2 3">
    <name type="scientific">Paeniglutamicibacter kerguelensis</name>
    <dbReference type="NCBI Taxonomy" id="254788"/>
    <lineage>
        <taxon>Bacteria</taxon>
        <taxon>Bacillati</taxon>
        <taxon>Actinomycetota</taxon>
        <taxon>Actinomycetes</taxon>
        <taxon>Micrococcales</taxon>
        <taxon>Micrococcaceae</taxon>
        <taxon>Paeniglutamicibacter</taxon>
    </lineage>
</organism>